<organism evidence="1 2">
    <name type="scientific">Candidatus Phytoplasma sacchari</name>
    <dbReference type="NCBI Taxonomy" id="2609813"/>
    <lineage>
        <taxon>Bacteria</taxon>
        <taxon>Bacillati</taxon>
        <taxon>Mycoplasmatota</taxon>
        <taxon>Mollicutes</taxon>
        <taxon>Acholeplasmatales</taxon>
        <taxon>Acholeplasmataceae</taxon>
        <taxon>Candidatus Phytoplasma</taxon>
        <taxon>16SrXI (Rice yellow dwarf group)</taxon>
    </lineage>
</organism>
<accession>A0ABY7M388</accession>
<sequence length="214" mass="24749">MFHLNNIKIKTNIYFILVIFSFLLFFNNSVFAVRKSITTYGLYQRPSFIIDSISLERSSNFVDEGETLLVSLQADLTEELGIRSFEEFKQKCSFFYLNTFSMRSEIINYQGQVIDTMIVGTPTINVVNLEENYPNEEILTRHIYPKTTNIEEINNPGSKLTITSDVTIINEESPPHNLILKFEIFADGYTDINKKFSINVNIIPDVMFILEILE</sequence>
<dbReference type="Proteomes" id="UP001210120">
    <property type="component" value="Chromosome"/>
</dbReference>
<protein>
    <submittedName>
        <fullName evidence="1">Uncharacterized protein</fullName>
    </submittedName>
</protein>
<keyword evidence="2" id="KW-1185">Reference proteome</keyword>
<proteinExistence type="predicted"/>
<evidence type="ECO:0000313" key="2">
    <source>
        <dbReference type="Proteomes" id="UP001210120"/>
    </source>
</evidence>
<name>A0ABY7M388_9MOLU</name>
<evidence type="ECO:0000313" key="1">
    <source>
        <dbReference type="EMBL" id="WBL31298.1"/>
    </source>
</evidence>
<dbReference type="EMBL" id="CP115156">
    <property type="protein sequence ID" value="WBL31298.1"/>
    <property type="molecule type" value="Genomic_DNA"/>
</dbReference>
<reference evidence="1" key="1">
    <citation type="submission" date="2022-12" db="EMBL/GenBank/DDBJ databases">
        <title>Genomic Characterization of Candidatus Phytoplasma sacchari in China.</title>
        <authorList>
            <person name="Zhang R.-Y."/>
        </authorList>
    </citation>
    <scope>NUCLEOTIDE SEQUENCE [LARGE SCALE GENOMIC DNA]</scope>
    <source>
        <strain evidence="1">SCWL1</strain>
    </source>
</reference>
<gene>
    <name evidence="1" type="ORF">O7R10_01665</name>
</gene>